<keyword evidence="2" id="KW-0732">Signal</keyword>
<evidence type="ECO:0000256" key="4">
    <source>
        <dbReference type="ARBA" id="ARBA00023180"/>
    </source>
</evidence>
<evidence type="ECO:0000256" key="2">
    <source>
        <dbReference type="ARBA" id="ARBA00022729"/>
    </source>
</evidence>
<evidence type="ECO:0000313" key="7">
    <source>
        <dbReference type="EMBL" id="CAH0379321.1"/>
    </source>
</evidence>
<organism evidence="7 8">
    <name type="scientific">Pelagomonas calceolata</name>
    <dbReference type="NCBI Taxonomy" id="35677"/>
    <lineage>
        <taxon>Eukaryota</taxon>
        <taxon>Sar</taxon>
        <taxon>Stramenopiles</taxon>
        <taxon>Ochrophyta</taxon>
        <taxon>Pelagophyceae</taxon>
        <taxon>Pelagomonadales</taxon>
        <taxon>Pelagomonadaceae</taxon>
        <taxon>Pelagomonas</taxon>
    </lineage>
</organism>
<dbReference type="Pfam" id="PF07773">
    <property type="entry name" value="TCTN_DUF1619"/>
    <property type="match status" value="1"/>
</dbReference>
<dbReference type="AlphaFoldDB" id="A0A8J2X759"/>
<dbReference type="Pfam" id="PF25752">
    <property type="entry name" value="DUF1619_N"/>
    <property type="match status" value="1"/>
</dbReference>
<dbReference type="InterPro" id="IPR057724">
    <property type="entry name" value="TCTN1-3_N"/>
</dbReference>
<accession>A0A8J2X759</accession>
<feature type="domain" description="Tectonic-1-3" evidence="5">
    <location>
        <begin position="481"/>
        <end position="668"/>
    </location>
</feature>
<keyword evidence="8" id="KW-1185">Reference proteome</keyword>
<feature type="domain" description="Tectonic-1-3 N-terminal" evidence="6">
    <location>
        <begin position="114"/>
        <end position="205"/>
    </location>
</feature>
<dbReference type="Proteomes" id="UP000789595">
    <property type="component" value="Unassembled WGS sequence"/>
</dbReference>
<protein>
    <recommendedName>
        <fullName evidence="9">Tectonic domain-containing protein</fullName>
    </recommendedName>
</protein>
<dbReference type="OrthoDB" id="2104337at2759"/>
<dbReference type="PANTHER" id="PTHR14611">
    <property type="entry name" value="TECTONIC FAMILY MEMBER"/>
    <property type="match status" value="1"/>
</dbReference>
<dbReference type="InterPro" id="IPR040354">
    <property type="entry name" value="TCTN1-3"/>
</dbReference>
<evidence type="ECO:0008006" key="9">
    <source>
        <dbReference type="Google" id="ProtNLM"/>
    </source>
</evidence>
<gene>
    <name evidence="7" type="ORF">PECAL_6P09370</name>
</gene>
<evidence type="ECO:0000256" key="1">
    <source>
        <dbReference type="ARBA" id="ARBA00007633"/>
    </source>
</evidence>
<dbReference type="GO" id="GO:0030030">
    <property type="term" value="P:cell projection organization"/>
    <property type="evidence" value="ECO:0007669"/>
    <property type="project" value="UniProtKB-KW"/>
</dbReference>
<comment type="caution">
    <text evidence="7">The sequence shown here is derived from an EMBL/GenBank/DDBJ whole genome shotgun (WGS) entry which is preliminary data.</text>
</comment>
<keyword evidence="4" id="KW-0325">Glycoprotein</keyword>
<comment type="similarity">
    <text evidence="1">Belongs to the tectonic family.</text>
</comment>
<proteinExistence type="inferred from homology"/>
<evidence type="ECO:0000313" key="8">
    <source>
        <dbReference type="Proteomes" id="UP000789595"/>
    </source>
</evidence>
<evidence type="ECO:0000259" key="5">
    <source>
        <dbReference type="Pfam" id="PF07773"/>
    </source>
</evidence>
<dbReference type="PANTHER" id="PTHR14611:SF2">
    <property type="entry name" value="TECTONIC"/>
    <property type="match status" value="1"/>
</dbReference>
<reference evidence="7" key="1">
    <citation type="submission" date="2021-11" db="EMBL/GenBank/DDBJ databases">
        <authorList>
            <consortium name="Genoscope - CEA"/>
            <person name="William W."/>
        </authorList>
    </citation>
    <scope>NUCLEOTIDE SEQUENCE</scope>
</reference>
<dbReference type="EMBL" id="CAKKNE010000006">
    <property type="protein sequence ID" value="CAH0379321.1"/>
    <property type="molecule type" value="Genomic_DNA"/>
</dbReference>
<dbReference type="InterPro" id="IPR011677">
    <property type="entry name" value="TCTN1-3_dom"/>
</dbReference>
<sequence length="727" mass="79619">MYLYLHGTYGIVIEACTGNCTMGPIKQSSKRLSTIWVVALCMLTRDCNLSEEYRVEWPFFMFSKTTEITYQSSKYPPATSSSGDAYATNRGVPPSCDCWETGRGDSDCEVFDCTCICDLTAGECDHNCCCDKECDEAQRQRFDAIQACLPEGTQNGEITRCYSTKDVDQVNPKFPLSTRGTARGSVDRMLCVQYDNSNSQRKFYKDPNLLSASTVDKELAQTELGYSQWKASLPVIVDRYYDSGDSIGAVFSSIEADSALVAAFAGSLPLPTNTQLGECSEYGLAQFATATTTKCIRVFDAESLSRACQIGILGISRFTTKLRVGSSFTTSHGSMSDAGSNWVNVAVDHMSWQNFTTGELSRPFQGKDCESIYDSGTEPLTSALSSEESTTPCLIADARRPPAPACRNTIASIKYTIHHNGDVQNKGKQQIVAVNATIASKRVLTDIPAAVTDEDGLVVVQQEYSVQFRSDADVPPSMKSGNPGYIFGRPIPVIPHRIGYLGVLGAIADEACTDHKINMVTFGVNVHSGCLLKLNRSELRDFCVGNGPHAAGKGLPRYFNTSHIFNAAFEMTDYRVGIFGNAADPRDNSQWLKLPRPTRNDADWQERSGSCKNAITSMNYRFIWTYVGAQGNPQAKIIGARISFGTSDINYHHSTVPSTSQSISITATATFVKKDSDFVDYSPPSPPVAISVPHDVWYPFKIDSHSDRRTPFLSLSWIFAASLVVAN</sequence>
<evidence type="ECO:0000256" key="3">
    <source>
        <dbReference type="ARBA" id="ARBA00022794"/>
    </source>
</evidence>
<keyword evidence="3" id="KW-0970">Cilium biogenesis/degradation</keyword>
<name>A0A8J2X759_9STRA</name>
<evidence type="ECO:0000259" key="6">
    <source>
        <dbReference type="Pfam" id="PF25752"/>
    </source>
</evidence>